<dbReference type="InterPro" id="IPR008435">
    <property type="entry name" value="CRF-bd"/>
</dbReference>
<comment type="subcellular location">
    <subcellularLocation>
        <location evidence="1">Secreted</location>
    </subcellularLocation>
</comment>
<evidence type="ECO:0000256" key="7">
    <source>
        <dbReference type="ARBA" id="ARBA00023180"/>
    </source>
</evidence>
<comment type="caution">
    <text evidence="13">The sequence shown here is derived from an EMBL/GenBank/DDBJ whole genome shotgun (WGS) entry which is preliminary data.</text>
</comment>
<sequence>MTVIPLSRLDGLLKLAAMIQPRKNNGWLTYPAEACNYTILLELQRCVLVNLALCVAQPTRSSDVLTTVSWAAVTDVKSHYPNAAISLTRSRVNEFVEMCDPFLISSITSAKIRERNGEEGTREKIHAGVEVISLCQVGPNGEGRLITAPTGDEWETLHRETHFSMSVVLRAQLFLFLISLSSRTGLSRYIEDNEAADGFYSLLSLDQKRESEDFIFRRPLRCLDMLATDGYFTFVASRPQLACATFIIAEPSEVISLELSDVNIDCSAGDFIKMFDGWVLKGEKFPSRQDHQLPLNQRYTDYCSSSAAPGATSRSSQNVAMIFFRIHSPDSGFTLTVKKLHNPFPCNIMSQSPEGSFTMVMPHQRRNCSFSIIYPVEIRLTDLSLGQAISNELSPQRQVSTGCSGSGDYVELLGGNGVDTSMMFPIADLCFSLSGLAQMKIGCDNSVVRLVSSGNYINRVSFQYRLLEQRELPKTQENALDNLCSKCTQVQLVISQDGQADMHTSPEPSAEMPRASGQSLAIPAATSLPGCSSDQSGLPSGQPELSQPHAPPHGAQSASMQVEDSAHECYDRLKTQQLPVNMSSNLVALLISSYHAHSLDKGVSRVVHTGLDALVQGPVVGGCLVPQASINGWAAAAVLSLRMYPDASVPTPMLAKITAVLRPDIIRSGGSEGPLCFLQLSPERLDLLSESRLKNRAGIREPFSALQFDIVNLD</sequence>
<evidence type="ECO:0000256" key="2">
    <source>
        <dbReference type="ARBA" id="ARBA00008313"/>
    </source>
</evidence>
<evidence type="ECO:0000256" key="3">
    <source>
        <dbReference type="ARBA" id="ARBA00015713"/>
    </source>
</evidence>
<evidence type="ECO:0000256" key="5">
    <source>
        <dbReference type="ARBA" id="ARBA00022729"/>
    </source>
</evidence>
<dbReference type="GO" id="GO:0005615">
    <property type="term" value="C:extracellular space"/>
    <property type="evidence" value="ECO:0007669"/>
    <property type="project" value="TreeGrafter"/>
</dbReference>
<dbReference type="InterPro" id="IPR056178">
    <property type="entry name" value="CRF-BP_C"/>
</dbReference>
<dbReference type="GO" id="GO:0009755">
    <property type="term" value="P:hormone-mediated signaling pathway"/>
    <property type="evidence" value="ECO:0007669"/>
    <property type="project" value="TreeGrafter"/>
</dbReference>
<evidence type="ECO:0000313" key="13">
    <source>
        <dbReference type="EMBL" id="KAA8592703.1"/>
    </source>
</evidence>
<feature type="domain" description="Corticotropin-releasing factor binding protein N-terminal" evidence="11">
    <location>
        <begin position="215"/>
        <end position="340"/>
    </location>
</feature>
<evidence type="ECO:0000313" key="14">
    <source>
        <dbReference type="Proteomes" id="UP000327493"/>
    </source>
</evidence>
<dbReference type="GO" id="GO:0051424">
    <property type="term" value="F:corticotropin-releasing hormone binding"/>
    <property type="evidence" value="ECO:0007669"/>
    <property type="project" value="InterPro"/>
</dbReference>
<name>A0A5J5DHH0_9PERO</name>
<comment type="function">
    <text evidence="8">Binds CRF and inactivates it. May prevent inappropriate pituitary-adrenal stimulation in pregnancy.</text>
</comment>
<dbReference type="Proteomes" id="UP000327493">
    <property type="component" value="Chromosome 5"/>
</dbReference>
<feature type="compositionally biased region" description="Polar residues" evidence="10">
    <location>
        <begin position="529"/>
        <end position="545"/>
    </location>
</feature>
<dbReference type="SUPFAM" id="SSF49854">
    <property type="entry name" value="Spermadhesin, CUB domain"/>
    <property type="match status" value="1"/>
</dbReference>
<proteinExistence type="inferred from homology"/>
<evidence type="ECO:0000256" key="1">
    <source>
        <dbReference type="ARBA" id="ARBA00004613"/>
    </source>
</evidence>
<keyword evidence="5" id="KW-0732">Signal</keyword>
<dbReference type="Gene3D" id="2.60.120.290">
    <property type="entry name" value="Spermadhesin, CUB domain"/>
    <property type="match status" value="1"/>
</dbReference>
<dbReference type="Pfam" id="PF05428">
    <property type="entry name" value="CRF-BP_N"/>
    <property type="match status" value="1"/>
</dbReference>
<evidence type="ECO:0000256" key="10">
    <source>
        <dbReference type="SAM" id="MobiDB-lite"/>
    </source>
</evidence>
<dbReference type="Pfam" id="PF23541">
    <property type="entry name" value="CRF-BP_C"/>
    <property type="match status" value="1"/>
</dbReference>
<dbReference type="InterPro" id="IPR056177">
    <property type="entry name" value="CRF-BP_N"/>
</dbReference>
<organism evidence="13 14">
    <name type="scientific">Etheostoma spectabile</name>
    <name type="common">orangethroat darter</name>
    <dbReference type="NCBI Taxonomy" id="54343"/>
    <lineage>
        <taxon>Eukaryota</taxon>
        <taxon>Metazoa</taxon>
        <taxon>Chordata</taxon>
        <taxon>Craniata</taxon>
        <taxon>Vertebrata</taxon>
        <taxon>Euteleostomi</taxon>
        <taxon>Actinopterygii</taxon>
        <taxon>Neopterygii</taxon>
        <taxon>Teleostei</taxon>
        <taxon>Neoteleostei</taxon>
        <taxon>Acanthomorphata</taxon>
        <taxon>Eupercaria</taxon>
        <taxon>Perciformes</taxon>
        <taxon>Percoidei</taxon>
        <taxon>Percidae</taxon>
        <taxon>Etheostomatinae</taxon>
        <taxon>Etheostoma</taxon>
    </lineage>
</organism>
<comment type="similarity">
    <text evidence="2">Belongs to the CRF-binding protein family.</text>
</comment>
<gene>
    <name evidence="13" type="ORF">FQN60_018158</name>
</gene>
<evidence type="ECO:0000256" key="4">
    <source>
        <dbReference type="ARBA" id="ARBA00022525"/>
    </source>
</evidence>
<accession>A0A5J5DHH0</accession>
<dbReference type="AlphaFoldDB" id="A0A5J5DHH0"/>
<evidence type="ECO:0000259" key="12">
    <source>
        <dbReference type="Pfam" id="PF23541"/>
    </source>
</evidence>
<keyword evidence="4" id="KW-0964">Secreted</keyword>
<dbReference type="EMBL" id="VOFY01000005">
    <property type="protein sequence ID" value="KAA8592703.1"/>
    <property type="molecule type" value="Genomic_DNA"/>
</dbReference>
<evidence type="ECO:0000256" key="9">
    <source>
        <dbReference type="ARBA" id="ARBA00033162"/>
    </source>
</evidence>
<reference evidence="13 14" key="1">
    <citation type="submission" date="2019-08" db="EMBL/GenBank/DDBJ databases">
        <title>A chromosome-level genome assembly, high-density linkage maps, and genome scans reveal the genomic architecture of hybrid incompatibilities underlying speciation via character displacement in darters (Percidae: Etheostominae).</title>
        <authorList>
            <person name="Moran R.L."/>
            <person name="Catchen J.M."/>
            <person name="Fuller R.C."/>
        </authorList>
    </citation>
    <scope>NUCLEOTIDE SEQUENCE [LARGE SCALE GENOMIC DNA]</scope>
    <source>
        <strain evidence="13">EspeVRDwgs_2016</strain>
        <tissue evidence="13">Muscle</tissue>
    </source>
</reference>
<dbReference type="PANTHER" id="PTHR10278:SF0">
    <property type="entry name" value="CORTICOTROPIN-RELEASING FACTOR-BINDING PROTEIN"/>
    <property type="match status" value="1"/>
</dbReference>
<feature type="domain" description="Corticotropin-releasing factor binding protein C-terminal" evidence="12">
    <location>
        <begin position="348"/>
        <end position="472"/>
    </location>
</feature>
<dbReference type="PANTHER" id="PTHR10278">
    <property type="entry name" value="CORTICOTROPIN-RELEASING FACTOR-BINDING PROTEIN"/>
    <property type="match status" value="1"/>
</dbReference>
<evidence type="ECO:0000259" key="11">
    <source>
        <dbReference type="Pfam" id="PF05428"/>
    </source>
</evidence>
<protein>
    <recommendedName>
        <fullName evidence="3">Corticotropin-releasing factor-binding protein</fullName>
    </recommendedName>
    <alternativeName>
        <fullName evidence="9">Corticotropin-releasing hormone-binding protein</fullName>
    </alternativeName>
</protein>
<evidence type="ECO:0000256" key="6">
    <source>
        <dbReference type="ARBA" id="ARBA00023157"/>
    </source>
</evidence>
<dbReference type="GO" id="GO:0051460">
    <property type="term" value="P:negative regulation of corticotropin secretion"/>
    <property type="evidence" value="ECO:0007669"/>
    <property type="project" value="TreeGrafter"/>
</dbReference>
<dbReference type="InterPro" id="IPR035914">
    <property type="entry name" value="Sperma_CUB_dom_sf"/>
</dbReference>
<feature type="region of interest" description="Disordered" evidence="10">
    <location>
        <begin position="497"/>
        <end position="566"/>
    </location>
</feature>
<keyword evidence="7" id="KW-0325">Glycoprotein</keyword>
<evidence type="ECO:0000256" key="8">
    <source>
        <dbReference type="ARBA" id="ARBA00024997"/>
    </source>
</evidence>
<keyword evidence="14" id="KW-1185">Reference proteome</keyword>
<keyword evidence="6" id="KW-1015">Disulfide bond</keyword>